<proteinExistence type="predicted"/>
<dbReference type="OrthoDB" id="6711024at2"/>
<sequence length="59" mass="7031">MIYCQQTHRYYSTIGGWWPCEVTALLSMHRDGYTPYQMAFVLDRSYYAVFSKLNRLVAK</sequence>
<evidence type="ECO:0008006" key="3">
    <source>
        <dbReference type="Google" id="ProtNLM"/>
    </source>
</evidence>
<protein>
    <recommendedName>
        <fullName evidence="3">Helix-turn-helix domain-containing protein</fullName>
    </recommendedName>
</protein>
<dbReference type="RefSeq" id="WP_026470020.1">
    <property type="nucleotide sequence ID" value="NZ_SNTY01000012.1"/>
</dbReference>
<keyword evidence="2" id="KW-1185">Reference proteome</keyword>
<name>A0A4Y7XEA8_9GAMM</name>
<organism evidence="1 2">
    <name type="scientific">Alkanindiges illinoisensis</name>
    <dbReference type="NCBI Taxonomy" id="197183"/>
    <lineage>
        <taxon>Bacteria</taxon>
        <taxon>Pseudomonadati</taxon>
        <taxon>Pseudomonadota</taxon>
        <taxon>Gammaproteobacteria</taxon>
        <taxon>Moraxellales</taxon>
        <taxon>Moraxellaceae</taxon>
        <taxon>Alkanindiges</taxon>
    </lineage>
</organism>
<evidence type="ECO:0000313" key="1">
    <source>
        <dbReference type="EMBL" id="TEU30100.1"/>
    </source>
</evidence>
<gene>
    <name evidence="1" type="ORF">E2B99_03405</name>
</gene>
<dbReference type="AlphaFoldDB" id="A0A4Y7XEA8"/>
<comment type="caution">
    <text evidence="1">The sequence shown here is derived from an EMBL/GenBank/DDBJ whole genome shotgun (WGS) entry which is preliminary data.</text>
</comment>
<dbReference type="EMBL" id="SNTY01000012">
    <property type="protein sequence ID" value="TEU30100.1"/>
    <property type="molecule type" value="Genomic_DNA"/>
</dbReference>
<accession>A0A4Y7XEA8</accession>
<reference evidence="1 2" key="1">
    <citation type="submission" date="2019-03" db="EMBL/GenBank/DDBJ databases">
        <title>Alkanindiges illinoisensis: a potential pathogenic isolated from ascites of a gastric cancer patient with abdominal metastasis.</title>
        <authorList>
            <person name="Hu X."/>
            <person name="Yang B."/>
            <person name="Yan X."/>
            <person name="Lin L."/>
            <person name="Zhao H."/>
            <person name="Zhou F."/>
            <person name="Su B."/>
            <person name="Chen J."/>
            <person name="Rui Y."/>
            <person name="Wang Q."/>
            <person name="Zheng L."/>
        </authorList>
    </citation>
    <scope>NUCLEOTIDE SEQUENCE [LARGE SCALE GENOMIC DNA]</scope>
    <source>
        <strain evidence="1 2">NFYY 23406</strain>
    </source>
</reference>
<evidence type="ECO:0000313" key="2">
    <source>
        <dbReference type="Proteomes" id="UP000297834"/>
    </source>
</evidence>
<dbReference type="Proteomes" id="UP000297834">
    <property type="component" value="Unassembled WGS sequence"/>
</dbReference>